<name>A0ABU8TI00_9HYPH</name>
<keyword evidence="4" id="KW-0804">Transcription</keyword>
<evidence type="ECO:0000256" key="5">
    <source>
        <dbReference type="PROSITE-ProRule" id="PRU00335"/>
    </source>
</evidence>
<feature type="DNA-binding region" description="H-T-H motif" evidence="5">
    <location>
        <begin position="35"/>
        <end position="54"/>
    </location>
</feature>
<protein>
    <submittedName>
        <fullName evidence="7">TetR family transcriptional regulator C-terminal domain-containing protein</fullName>
    </submittedName>
</protein>
<keyword evidence="2" id="KW-0805">Transcription regulation</keyword>
<dbReference type="Pfam" id="PF00440">
    <property type="entry name" value="TetR_N"/>
    <property type="match status" value="1"/>
</dbReference>
<dbReference type="PANTHER" id="PTHR30055:SF228">
    <property type="entry name" value="TRANSCRIPTIONAL REGULATOR-RELATED"/>
    <property type="match status" value="1"/>
</dbReference>
<evidence type="ECO:0000259" key="6">
    <source>
        <dbReference type="PROSITE" id="PS50977"/>
    </source>
</evidence>
<evidence type="ECO:0000256" key="3">
    <source>
        <dbReference type="ARBA" id="ARBA00023125"/>
    </source>
</evidence>
<proteinExistence type="predicted"/>
<dbReference type="InterPro" id="IPR036271">
    <property type="entry name" value="Tet_transcr_reg_TetR-rel_C_sf"/>
</dbReference>
<accession>A0ABU8TI00</accession>
<dbReference type="Pfam" id="PF13977">
    <property type="entry name" value="TetR_C_6"/>
    <property type="match status" value="1"/>
</dbReference>
<keyword evidence="3 5" id="KW-0238">DNA-binding</keyword>
<feature type="domain" description="HTH tetR-type" evidence="6">
    <location>
        <begin position="12"/>
        <end position="72"/>
    </location>
</feature>
<dbReference type="SUPFAM" id="SSF46689">
    <property type="entry name" value="Homeodomain-like"/>
    <property type="match status" value="1"/>
</dbReference>
<dbReference type="PRINTS" id="PR00455">
    <property type="entry name" value="HTHTETR"/>
</dbReference>
<dbReference type="InterPro" id="IPR050109">
    <property type="entry name" value="HTH-type_TetR-like_transc_reg"/>
</dbReference>
<dbReference type="Proteomes" id="UP001385499">
    <property type="component" value="Unassembled WGS sequence"/>
</dbReference>
<keyword evidence="1" id="KW-0678">Repressor</keyword>
<evidence type="ECO:0000256" key="1">
    <source>
        <dbReference type="ARBA" id="ARBA00022491"/>
    </source>
</evidence>
<dbReference type="Gene3D" id="1.10.357.10">
    <property type="entry name" value="Tetracycline Repressor, domain 2"/>
    <property type="match status" value="1"/>
</dbReference>
<dbReference type="InterPro" id="IPR039538">
    <property type="entry name" value="BetI_C"/>
</dbReference>
<dbReference type="InterPro" id="IPR023772">
    <property type="entry name" value="DNA-bd_HTH_TetR-type_CS"/>
</dbReference>
<sequence length="220" mass="23930">MSRKSFRRLSEDIRRRNLVEATLKVVEQHGLHGATVRKVADHAGVSAGLIRHYFSSKDELVRAAYAYLTGLLTSDAAQSALQAGTQSGAAPDIALSRFIEANVTPPNLSGSKVSLWATFIGRVRSEPGYSEIHRESYRDFLELLETLIYPVLAGHGRPMDPATCQIQAIALNGLIDGLWLEGSLDHGLYNTDRLPAIALTAAEGILRLPDGTLSRHQTSS</sequence>
<evidence type="ECO:0000313" key="8">
    <source>
        <dbReference type="Proteomes" id="UP001385499"/>
    </source>
</evidence>
<comment type="caution">
    <text evidence="7">The sequence shown here is derived from an EMBL/GenBank/DDBJ whole genome shotgun (WGS) entry which is preliminary data.</text>
</comment>
<evidence type="ECO:0000313" key="7">
    <source>
        <dbReference type="EMBL" id="MEJ8473784.1"/>
    </source>
</evidence>
<dbReference type="SUPFAM" id="SSF48498">
    <property type="entry name" value="Tetracyclin repressor-like, C-terminal domain"/>
    <property type="match status" value="1"/>
</dbReference>
<dbReference type="PANTHER" id="PTHR30055">
    <property type="entry name" value="HTH-TYPE TRANSCRIPTIONAL REGULATOR RUTR"/>
    <property type="match status" value="1"/>
</dbReference>
<dbReference type="InterPro" id="IPR001647">
    <property type="entry name" value="HTH_TetR"/>
</dbReference>
<reference evidence="7 8" key="1">
    <citation type="submission" date="2024-02" db="EMBL/GenBank/DDBJ databases">
        <title>Roseibium algae sp. nov., isolated from marine alga (Grateloupia sp.), showing potential in myo-inositol conversion.</title>
        <authorList>
            <person name="Wang Y."/>
        </authorList>
    </citation>
    <scope>NUCLEOTIDE SEQUENCE [LARGE SCALE GENOMIC DNA]</scope>
    <source>
        <strain evidence="7 8">H3510</strain>
    </source>
</reference>
<organism evidence="7 8">
    <name type="scientific">Roseibium algae</name>
    <dbReference type="NCBI Taxonomy" id="3123038"/>
    <lineage>
        <taxon>Bacteria</taxon>
        <taxon>Pseudomonadati</taxon>
        <taxon>Pseudomonadota</taxon>
        <taxon>Alphaproteobacteria</taxon>
        <taxon>Hyphomicrobiales</taxon>
        <taxon>Stappiaceae</taxon>
        <taxon>Roseibium</taxon>
    </lineage>
</organism>
<dbReference type="RefSeq" id="WP_340273447.1">
    <property type="nucleotide sequence ID" value="NZ_JBAKIA010000004.1"/>
</dbReference>
<evidence type="ECO:0000256" key="2">
    <source>
        <dbReference type="ARBA" id="ARBA00023015"/>
    </source>
</evidence>
<dbReference type="PROSITE" id="PS01081">
    <property type="entry name" value="HTH_TETR_1"/>
    <property type="match status" value="1"/>
</dbReference>
<keyword evidence="8" id="KW-1185">Reference proteome</keyword>
<dbReference type="PROSITE" id="PS50977">
    <property type="entry name" value="HTH_TETR_2"/>
    <property type="match status" value="1"/>
</dbReference>
<gene>
    <name evidence="7" type="ORF">V6575_06780</name>
</gene>
<evidence type="ECO:0000256" key="4">
    <source>
        <dbReference type="ARBA" id="ARBA00023163"/>
    </source>
</evidence>
<dbReference type="EMBL" id="JBAKIA010000004">
    <property type="protein sequence ID" value="MEJ8473784.1"/>
    <property type="molecule type" value="Genomic_DNA"/>
</dbReference>
<dbReference type="InterPro" id="IPR009057">
    <property type="entry name" value="Homeodomain-like_sf"/>
</dbReference>